<proteinExistence type="predicted"/>
<keyword evidence="6" id="KW-0472">Membrane</keyword>
<keyword evidence="4" id="KW-0325">Glycoprotein</keyword>
<evidence type="ECO:0000256" key="5">
    <source>
        <dbReference type="PROSITE-ProRule" id="PRU00302"/>
    </source>
</evidence>
<keyword evidence="1 5" id="KW-0768">Sushi</keyword>
<dbReference type="InterPro" id="IPR000436">
    <property type="entry name" value="Sushi_SCR_CCP_dom"/>
</dbReference>
<evidence type="ECO:0000313" key="8">
    <source>
        <dbReference type="WBParaSite" id="SSLN_0001362901-mRNA-1"/>
    </source>
</evidence>
<keyword evidence="3" id="KW-1015">Disulfide bond</keyword>
<dbReference type="PANTHER" id="PTHR19325">
    <property type="entry name" value="COMPLEMENT COMPONENT-RELATED SUSHI DOMAIN-CONTAINING"/>
    <property type="match status" value="1"/>
</dbReference>
<evidence type="ECO:0000256" key="4">
    <source>
        <dbReference type="ARBA" id="ARBA00023180"/>
    </source>
</evidence>
<dbReference type="SUPFAM" id="SSF57535">
    <property type="entry name" value="Complement control module/SCR domain"/>
    <property type="match status" value="1"/>
</dbReference>
<evidence type="ECO:0000259" key="7">
    <source>
        <dbReference type="PROSITE" id="PS50923"/>
    </source>
</evidence>
<dbReference type="PANTHER" id="PTHR19325:SF560">
    <property type="entry name" value="SUSHI, VON WILLEBRAND FACTOR TYPE A, EGF AND PENTRAXIN DOMAIN-CONTAINING PROTEIN 1"/>
    <property type="match status" value="1"/>
</dbReference>
<accession>A0A183T9H8</accession>
<sequence>LPAYLETFCQLDILVLCNARPDSIWPQNQTRFKYGEQVFFDCAMGYASADNNTLSRTSMTCRTMPAQQQSGVWIPGPCQACVVTRCNETEMIAMVPRFGKLNGARSKLTEEQYGELQVSQFNRFGNVVTFKCDDGYFFKDRTFQKFIECGLVEGTTSQGTWTGYSGTQLPLPKSCAPITCMYEDAQMKPKDKLQSNFTITFTNGTRYTLTKLQPREYPYKTVIRYVCQDGYETITRNSDQNITCGEMGKWRPQLTSCLEIPGNLNTTADGRYVPPAIEAPSANQVGIVVSSIIVAFLVALLLLDLATLKRDISWLFNNIRLQKRLWQAKRRIRAAKKKQQENQSEVCEKTE</sequence>
<dbReference type="CDD" id="cd00033">
    <property type="entry name" value="CCP"/>
    <property type="match status" value="1"/>
</dbReference>
<feature type="transmembrane region" description="Helical" evidence="6">
    <location>
        <begin position="285"/>
        <end position="303"/>
    </location>
</feature>
<keyword evidence="6" id="KW-0812">Transmembrane</keyword>
<keyword evidence="2" id="KW-0677">Repeat</keyword>
<dbReference type="Gene3D" id="2.10.70.10">
    <property type="entry name" value="Complement Module, domain 1"/>
    <property type="match status" value="1"/>
</dbReference>
<feature type="domain" description="Sushi" evidence="7">
    <location>
        <begin position="178"/>
        <end position="259"/>
    </location>
</feature>
<evidence type="ECO:0000256" key="1">
    <source>
        <dbReference type="ARBA" id="ARBA00022659"/>
    </source>
</evidence>
<evidence type="ECO:0000256" key="2">
    <source>
        <dbReference type="ARBA" id="ARBA00022737"/>
    </source>
</evidence>
<organism evidence="8">
    <name type="scientific">Schistocephalus solidus</name>
    <name type="common">Tapeworm</name>
    <dbReference type="NCBI Taxonomy" id="70667"/>
    <lineage>
        <taxon>Eukaryota</taxon>
        <taxon>Metazoa</taxon>
        <taxon>Spiralia</taxon>
        <taxon>Lophotrochozoa</taxon>
        <taxon>Platyhelminthes</taxon>
        <taxon>Cestoda</taxon>
        <taxon>Eucestoda</taxon>
        <taxon>Diphyllobothriidea</taxon>
        <taxon>Diphyllobothriidae</taxon>
        <taxon>Schistocephalus</taxon>
    </lineage>
</organism>
<dbReference type="PROSITE" id="PS50923">
    <property type="entry name" value="SUSHI"/>
    <property type="match status" value="1"/>
</dbReference>
<evidence type="ECO:0000256" key="6">
    <source>
        <dbReference type="SAM" id="Phobius"/>
    </source>
</evidence>
<comment type="caution">
    <text evidence="5">Lacks conserved residue(s) required for the propagation of feature annotation.</text>
</comment>
<dbReference type="InterPro" id="IPR035976">
    <property type="entry name" value="Sushi/SCR/CCP_sf"/>
</dbReference>
<reference evidence="8" key="1">
    <citation type="submission" date="2016-06" db="UniProtKB">
        <authorList>
            <consortium name="WormBaseParasite"/>
        </authorList>
    </citation>
    <scope>IDENTIFICATION</scope>
</reference>
<name>A0A183T9H8_SCHSO</name>
<protein>
    <submittedName>
        <fullName evidence="8">Sushi domain-containing protein</fullName>
    </submittedName>
</protein>
<dbReference type="InterPro" id="IPR050350">
    <property type="entry name" value="Compl-Cell_Adhes-Reg"/>
</dbReference>
<dbReference type="WBParaSite" id="SSLN_0001362901-mRNA-1">
    <property type="protein sequence ID" value="SSLN_0001362901-mRNA-1"/>
    <property type="gene ID" value="SSLN_0001362901"/>
</dbReference>
<keyword evidence="6" id="KW-1133">Transmembrane helix</keyword>
<dbReference type="Pfam" id="PF00084">
    <property type="entry name" value="Sushi"/>
    <property type="match status" value="1"/>
</dbReference>
<dbReference type="AlphaFoldDB" id="A0A183T9H8"/>
<evidence type="ECO:0000256" key="3">
    <source>
        <dbReference type="ARBA" id="ARBA00023157"/>
    </source>
</evidence>